<dbReference type="Gene3D" id="3.40.50.720">
    <property type="entry name" value="NAD(P)-binding Rossmann-like Domain"/>
    <property type="match status" value="1"/>
</dbReference>
<evidence type="ECO:0000313" key="5">
    <source>
        <dbReference type="Proteomes" id="UP000182658"/>
    </source>
</evidence>
<dbReference type="Pfam" id="PF13561">
    <property type="entry name" value="adh_short_C2"/>
    <property type="match status" value="1"/>
</dbReference>
<dbReference type="GO" id="GO:0016616">
    <property type="term" value="F:oxidoreductase activity, acting on the CH-OH group of donors, NAD or NADP as acceptor"/>
    <property type="evidence" value="ECO:0007669"/>
    <property type="project" value="TreeGrafter"/>
</dbReference>
<evidence type="ECO:0000256" key="3">
    <source>
        <dbReference type="ARBA" id="ARBA00023002"/>
    </source>
</evidence>
<sequence length="279" mass="29462">MASFPPDTLFPPVPTPCHGETTITPALFDLSGKTAVVTGGNGGIGSGMARGLAEAGADVIIIQIPGDATAFPGQLAEQTGRRVVAYDCDLGSNDDIRRTVSDILERDGRVVDVLCNVAGITGGFVPVLTETDAHRELVTQIHFHAVYLLSQLFGRHMAARGLGGKIINISSLTAERAMTRFSVYGPLKAAVGQLTNSLANELGVYNIQVNALYPGWIHTPLSQKTVDNEELSNRIVAAVPAGRWGKPQDFKGVTVFLASSASDYVTGARIYVDGGTHSM</sequence>
<dbReference type="STRING" id="1408157.A0A1J7IY86"/>
<dbReference type="InterPro" id="IPR036291">
    <property type="entry name" value="NAD(P)-bd_dom_sf"/>
</dbReference>
<dbReference type="AlphaFoldDB" id="A0A1J7IY86"/>
<dbReference type="EMBL" id="KV875112">
    <property type="protein sequence ID" value="OIW22560.1"/>
    <property type="molecule type" value="Genomic_DNA"/>
</dbReference>
<gene>
    <name evidence="4" type="ORF">CONLIGDRAFT_625845</name>
</gene>
<dbReference type="FunCoup" id="A0A1J7IY86">
    <property type="interactions" value="136"/>
</dbReference>
<comment type="similarity">
    <text evidence="1">Belongs to the short-chain dehydrogenases/reductases (SDR) family.</text>
</comment>
<dbReference type="PRINTS" id="PR00081">
    <property type="entry name" value="GDHRDH"/>
</dbReference>
<evidence type="ECO:0000313" key="4">
    <source>
        <dbReference type="EMBL" id="OIW22560.1"/>
    </source>
</evidence>
<dbReference type="FunFam" id="3.40.50.720:FF:000084">
    <property type="entry name" value="Short-chain dehydrogenase reductase"/>
    <property type="match status" value="1"/>
</dbReference>
<evidence type="ECO:0000256" key="1">
    <source>
        <dbReference type="ARBA" id="ARBA00006484"/>
    </source>
</evidence>
<dbReference type="PANTHER" id="PTHR42760:SF5">
    <property type="entry name" value="2-DEHYDRO-3-DEOXY-D-GLUCONATE 5-DEHYDROGENASE"/>
    <property type="match status" value="1"/>
</dbReference>
<dbReference type="PRINTS" id="PR00080">
    <property type="entry name" value="SDRFAMILY"/>
</dbReference>
<accession>A0A1J7IY86</accession>
<dbReference type="OrthoDB" id="37659at2759"/>
<reference evidence="4 5" key="1">
    <citation type="submission" date="2016-10" db="EMBL/GenBank/DDBJ databases">
        <title>Draft genome sequence of Coniochaeta ligniaria NRRL30616, a lignocellulolytic fungus for bioabatement of inhibitors in plant biomass hydrolysates.</title>
        <authorList>
            <consortium name="DOE Joint Genome Institute"/>
            <person name="Jimenez D.J."/>
            <person name="Hector R.E."/>
            <person name="Riley R."/>
            <person name="Sun H."/>
            <person name="Grigoriev I.V."/>
            <person name="Van Elsas J.D."/>
            <person name="Nichols N.N."/>
        </authorList>
    </citation>
    <scope>NUCLEOTIDE SEQUENCE [LARGE SCALE GENOMIC DNA]</scope>
    <source>
        <strain evidence="4 5">NRRL 30616</strain>
    </source>
</reference>
<dbReference type="SUPFAM" id="SSF51735">
    <property type="entry name" value="NAD(P)-binding Rossmann-fold domains"/>
    <property type="match status" value="1"/>
</dbReference>
<dbReference type="InterPro" id="IPR002347">
    <property type="entry name" value="SDR_fam"/>
</dbReference>
<keyword evidence="3" id="KW-0560">Oxidoreductase</keyword>
<proteinExistence type="inferred from homology"/>
<dbReference type="PANTHER" id="PTHR42760">
    <property type="entry name" value="SHORT-CHAIN DEHYDROGENASES/REDUCTASES FAMILY MEMBER"/>
    <property type="match status" value="1"/>
</dbReference>
<dbReference type="InParanoid" id="A0A1J7IY86"/>
<dbReference type="Proteomes" id="UP000182658">
    <property type="component" value="Unassembled WGS sequence"/>
</dbReference>
<protein>
    <submittedName>
        <fullName evidence="4">NAD(P)-binding protein</fullName>
    </submittedName>
</protein>
<name>A0A1J7IY86_9PEZI</name>
<keyword evidence="5" id="KW-1185">Reference proteome</keyword>
<organism evidence="4 5">
    <name type="scientific">Coniochaeta ligniaria NRRL 30616</name>
    <dbReference type="NCBI Taxonomy" id="1408157"/>
    <lineage>
        <taxon>Eukaryota</taxon>
        <taxon>Fungi</taxon>
        <taxon>Dikarya</taxon>
        <taxon>Ascomycota</taxon>
        <taxon>Pezizomycotina</taxon>
        <taxon>Sordariomycetes</taxon>
        <taxon>Sordariomycetidae</taxon>
        <taxon>Coniochaetales</taxon>
        <taxon>Coniochaetaceae</taxon>
        <taxon>Coniochaeta</taxon>
    </lineage>
</organism>
<evidence type="ECO:0000256" key="2">
    <source>
        <dbReference type="ARBA" id="ARBA00022857"/>
    </source>
</evidence>
<keyword evidence="2" id="KW-0521">NADP</keyword>